<sequence length="274" mass="29554">MRLTRRGPGLHPRAAPAQKVAWLDSGVTFRPAVLGPAHTARYCASGPCRCGWRGHTVGAVGDTDDDRQARREGESGHRALPHTADVRVEAWGTTQEQCLEEAALGLVEFFADTSAGADGRRRADTAGRGKRRGTADCAAGGSHLPAHQFLHRMPLTRPLREPRSHAQRLRGFPSQSQGRRGRAAVYQARVSALRQEARARACSPSRHSGAPTWTRSLGRRSGAVSGLATCSTGPPDHQCPGSSLAEEHHRGAGRAREVEERARRTAVFGVHTQQ</sequence>
<reference evidence="8" key="1">
    <citation type="submission" date="2023-07" db="EMBL/GenBank/DDBJ databases">
        <title>30 novel species of actinomycetes from the DSMZ collection.</title>
        <authorList>
            <person name="Nouioui I."/>
        </authorList>
    </citation>
    <scope>NUCLEOTIDE SEQUENCE [LARGE SCALE GENOMIC DNA]</scope>
    <source>
        <strain evidence="8">DSM 41699</strain>
    </source>
</reference>
<evidence type="ECO:0000256" key="4">
    <source>
        <dbReference type="ARBA" id="ARBA00022837"/>
    </source>
</evidence>
<dbReference type="Gene3D" id="3.55.10.10">
    <property type="entry name" value="Archease domain"/>
    <property type="match status" value="1"/>
</dbReference>
<comment type="similarity">
    <text evidence="1">Belongs to the archease family.</text>
</comment>
<evidence type="ECO:0000313" key="7">
    <source>
        <dbReference type="EMBL" id="MDT0468626.1"/>
    </source>
</evidence>
<name>A0ABU2U5Z9_9ACTN</name>
<feature type="region of interest" description="Disordered" evidence="5">
    <location>
        <begin position="59"/>
        <end position="78"/>
    </location>
</feature>
<gene>
    <name evidence="7" type="ORF">RM764_37535</name>
</gene>
<keyword evidence="3" id="KW-0479">Metal-binding</keyword>
<accession>A0ABU2U5Z9</accession>
<dbReference type="Pfam" id="PF01951">
    <property type="entry name" value="Archease"/>
    <property type="match status" value="1"/>
</dbReference>
<feature type="domain" description="Archease" evidence="6">
    <location>
        <begin position="78"/>
        <end position="118"/>
    </location>
</feature>
<protein>
    <submittedName>
        <fullName evidence="7">Archease</fullName>
    </submittedName>
</protein>
<dbReference type="SUPFAM" id="SSF69819">
    <property type="entry name" value="MTH1598-like"/>
    <property type="match status" value="1"/>
</dbReference>
<feature type="compositionally biased region" description="Basic and acidic residues" evidence="5">
    <location>
        <begin position="66"/>
        <end position="77"/>
    </location>
</feature>
<keyword evidence="2" id="KW-0819">tRNA processing</keyword>
<organism evidence="7 8">
    <name type="scientific">Streptomyces gibsoniae</name>
    <dbReference type="NCBI Taxonomy" id="3075529"/>
    <lineage>
        <taxon>Bacteria</taxon>
        <taxon>Bacillati</taxon>
        <taxon>Actinomycetota</taxon>
        <taxon>Actinomycetes</taxon>
        <taxon>Kitasatosporales</taxon>
        <taxon>Streptomycetaceae</taxon>
        <taxon>Streptomyces</taxon>
    </lineage>
</organism>
<evidence type="ECO:0000256" key="2">
    <source>
        <dbReference type="ARBA" id="ARBA00022694"/>
    </source>
</evidence>
<dbReference type="InterPro" id="IPR036820">
    <property type="entry name" value="Archease_dom_sf"/>
</dbReference>
<feature type="compositionally biased region" description="Basic and acidic residues" evidence="5">
    <location>
        <begin position="118"/>
        <end position="127"/>
    </location>
</feature>
<keyword evidence="4" id="KW-0106">Calcium</keyword>
<evidence type="ECO:0000259" key="6">
    <source>
        <dbReference type="Pfam" id="PF01951"/>
    </source>
</evidence>
<feature type="compositionally biased region" description="Basic and acidic residues" evidence="5">
    <location>
        <begin position="245"/>
        <end position="263"/>
    </location>
</feature>
<proteinExistence type="inferred from homology"/>
<comment type="caution">
    <text evidence="7">The sequence shown here is derived from an EMBL/GenBank/DDBJ whole genome shotgun (WGS) entry which is preliminary data.</text>
</comment>
<dbReference type="Proteomes" id="UP001183809">
    <property type="component" value="Unassembled WGS sequence"/>
</dbReference>
<dbReference type="EMBL" id="JAVREY010000079">
    <property type="protein sequence ID" value="MDT0468626.1"/>
    <property type="molecule type" value="Genomic_DNA"/>
</dbReference>
<evidence type="ECO:0000256" key="3">
    <source>
        <dbReference type="ARBA" id="ARBA00022723"/>
    </source>
</evidence>
<evidence type="ECO:0000313" key="8">
    <source>
        <dbReference type="Proteomes" id="UP001183809"/>
    </source>
</evidence>
<keyword evidence="8" id="KW-1185">Reference proteome</keyword>
<dbReference type="InterPro" id="IPR023572">
    <property type="entry name" value="Archease_dom"/>
</dbReference>
<feature type="region of interest" description="Disordered" evidence="5">
    <location>
        <begin position="118"/>
        <end position="142"/>
    </location>
</feature>
<feature type="region of interest" description="Disordered" evidence="5">
    <location>
        <begin position="197"/>
        <end position="274"/>
    </location>
</feature>
<evidence type="ECO:0000256" key="5">
    <source>
        <dbReference type="SAM" id="MobiDB-lite"/>
    </source>
</evidence>
<dbReference type="RefSeq" id="WP_311700069.1">
    <property type="nucleotide sequence ID" value="NZ_JAVREY010000079.1"/>
</dbReference>
<evidence type="ECO:0000256" key="1">
    <source>
        <dbReference type="ARBA" id="ARBA00007963"/>
    </source>
</evidence>